<protein>
    <recommendedName>
        <fullName evidence="2">Myb/SANT-like DNA-binding domain-containing protein</fullName>
    </recommendedName>
</protein>
<dbReference type="EMBL" id="BQNB010020880">
    <property type="protein sequence ID" value="GJU00599.1"/>
    <property type="molecule type" value="Genomic_DNA"/>
</dbReference>
<dbReference type="Proteomes" id="UP001151760">
    <property type="component" value="Unassembled WGS sequence"/>
</dbReference>
<feature type="region of interest" description="Disordered" evidence="1">
    <location>
        <begin position="84"/>
        <end position="121"/>
    </location>
</feature>
<reference evidence="3" key="2">
    <citation type="submission" date="2022-01" db="EMBL/GenBank/DDBJ databases">
        <authorList>
            <person name="Yamashiro T."/>
            <person name="Shiraishi A."/>
            <person name="Satake H."/>
            <person name="Nakayama K."/>
        </authorList>
    </citation>
    <scope>NUCLEOTIDE SEQUENCE</scope>
</reference>
<feature type="compositionally biased region" description="Acidic residues" evidence="1">
    <location>
        <begin position="101"/>
        <end position="121"/>
    </location>
</feature>
<dbReference type="InterPro" id="IPR044822">
    <property type="entry name" value="Myb_DNA-bind_4"/>
</dbReference>
<name>A0ABQ5IMS9_9ASTR</name>
<reference evidence="3" key="1">
    <citation type="journal article" date="2022" name="Int. J. Mol. Sci.">
        <title>Draft Genome of Tanacetum Coccineum: Genomic Comparison of Closely Related Tanacetum-Family Plants.</title>
        <authorList>
            <person name="Yamashiro T."/>
            <person name="Shiraishi A."/>
            <person name="Nakayama K."/>
            <person name="Satake H."/>
        </authorList>
    </citation>
    <scope>NUCLEOTIDE SEQUENCE</scope>
</reference>
<accession>A0ABQ5IMS9</accession>
<sequence>MHRHNQIGLDNLGPANFDEWTENATFVLLVVWGDRFMQLGRRSLRSEDWVEVAEKVSETCMMEINDGQCRTRFEMLKLKHKKEKAKMEGSGMRDEGYPGESEVDEDEEDEEDEDEDEEVDKEEFKLLAESIQNFCEIYEKIEGKKQQQIMELEKMRVDFQMELELQKVILERAQAEIARIREEDDEDANSVENLSG</sequence>
<feature type="domain" description="Myb/SANT-like DNA-binding" evidence="2">
    <location>
        <begin position="19"/>
        <end position="91"/>
    </location>
</feature>
<comment type="caution">
    <text evidence="3">The sequence shown here is derived from an EMBL/GenBank/DDBJ whole genome shotgun (WGS) entry which is preliminary data.</text>
</comment>
<evidence type="ECO:0000256" key="1">
    <source>
        <dbReference type="SAM" id="MobiDB-lite"/>
    </source>
</evidence>
<evidence type="ECO:0000313" key="4">
    <source>
        <dbReference type="Proteomes" id="UP001151760"/>
    </source>
</evidence>
<organism evidence="3 4">
    <name type="scientific">Tanacetum coccineum</name>
    <dbReference type="NCBI Taxonomy" id="301880"/>
    <lineage>
        <taxon>Eukaryota</taxon>
        <taxon>Viridiplantae</taxon>
        <taxon>Streptophyta</taxon>
        <taxon>Embryophyta</taxon>
        <taxon>Tracheophyta</taxon>
        <taxon>Spermatophyta</taxon>
        <taxon>Magnoliopsida</taxon>
        <taxon>eudicotyledons</taxon>
        <taxon>Gunneridae</taxon>
        <taxon>Pentapetalae</taxon>
        <taxon>asterids</taxon>
        <taxon>campanulids</taxon>
        <taxon>Asterales</taxon>
        <taxon>Asteraceae</taxon>
        <taxon>Asteroideae</taxon>
        <taxon>Anthemideae</taxon>
        <taxon>Anthemidinae</taxon>
        <taxon>Tanacetum</taxon>
    </lineage>
</organism>
<dbReference type="Pfam" id="PF13837">
    <property type="entry name" value="Myb_DNA-bind_4"/>
    <property type="match status" value="1"/>
</dbReference>
<dbReference type="PANTHER" id="PTHR31307:SF61">
    <property type="entry name" value="TRANSCRIPTION FACTOR TRIHELIX FAMILY"/>
    <property type="match status" value="1"/>
</dbReference>
<gene>
    <name evidence="3" type="ORF">Tco_1110937</name>
</gene>
<keyword evidence="4" id="KW-1185">Reference proteome</keyword>
<dbReference type="PANTHER" id="PTHR31307">
    <property type="entry name" value="TRIHELIX TRANSCRIPTION FACTOR ASIL2"/>
    <property type="match status" value="1"/>
</dbReference>
<evidence type="ECO:0000259" key="2">
    <source>
        <dbReference type="Pfam" id="PF13837"/>
    </source>
</evidence>
<proteinExistence type="predicted"/>
<evidence type="ECO:0000313" key="3">
    <source>
        <dbReference type="EMBL" id="GJU00599.1"/>
    </source>
</evidence>
<feature type="compositionally biased region" description="Basic and acidic residues" evidence="1">
    <location>
        <begin position="85"/>
        <end position="96"/>
    </location>
</feature>
<dbReference type="InterPro" id="IPR044823">
    <property type="entry name" value="ASIL1/2-like"/>
</dbReference>